<protein>
    <submittedName>
        <fullName evidence="2">Uncharacterized protein</fullName>
    </submittedName>
</protein>
<dbReference type="InParanoid" id="A0A059D7I0"/>
<reference evidence="2" key="1">
    <citation type="submission" date="2013-07" db="EMBL/GenBank/DDBJ databases">
        <title>The genome of Eucalyptus grandis.</title>
        <authorList>
            <person name="Schmutz J."/>
            <person name="Hayes R."/>
            <person name="Myburg A."/>
            <person name="Tuskan G."/>
            <person name="Grattapaglia D."/>
            <person name="Rokhsar D.S."/>
        </authorList>
    </citation>
    <scope>NUCLEOTIDE SEQUENCE</scope>
    <source>
        <tissue evidence="2">Leaf extractions</tissue>
    </source>
</reference>
<evidence type="ECO:0000313" key="2">
    <source>
        <dbReference type="EMBL" id="KCW86185.1"/>
    </source>
</evidence>
<gene>
    <name evidence="2" type="ORF">EUGRSUZ_B02874</name>
</gene>
<accession>A0A059D7I0</accession>
<organism evidence="2">
    <name type="scientific">Eucalyptus grandis</name>
    <name type="common">Flooded gum</name>
    <dbReference type="NCBI Taxonomy" id="71139"/>
    <lineage>
        <taxon>Eukaryota</taxon>
        <taxon>Viridiplantae</taxon>
        <taxon>Streptophyta</taxon>
        <taxon>Embryophyta</taxon>
        <taxon>Tracheophyta</taxon>
        <taxon>Spermatophyta</taxon>
        <taxon>Magnoliopsida</taxon>
        <taxon>eudicotyledons</taxon>
        <taxon>Gunneridae</taxon>
        <taxon>Pentapetalae</taxon>
        <taxon>rosids</taxon>
        <taxon>malvids</taxon>
        <taxon>Myrtales</taxon>
        <taxon>Myrtaceae</taxon>
        <taxon>Myrtoideae</taxon>
        <taxon>Eucalypteae</taxon>
        <taxon>Eucalyptus</taxon>
    </lineage>
</organism>
<feature type="region of interest" description="Disordered" evidence="1">
    <location>
        <begin position="1"/>
        <end position="42"/>
    </location>
</feature>
<evidence type="ECO:0000256" key="1">
    <source>
        <dbReference type="SAM" id="MobiDB-lite"/>
    </source>
</evidence>
<dbReference type="Gramene" id="KCW86185">
    <property type="protein sequence ID" value="KCW86185"/>
    <property type="gene ID" value="EUGRSUZ_B02874"/>
</dbReference>
<proteinExistence type="predicted"/>
<name>A0A059D7I0_EUCGR</name>
<sequence length="67" mass="7139">MQHQSCANDALGNPKDPSSQIQLAQADASKGRSRHIPKDMYSDGFSCVVSGKLITSISTESSSRLSL</sequence>
<dbReference type="AlphaFoldDB" id="A0A059D7I0"/>
<dbReference type="EMBL" id="KK198754">
    <property type="protein sequence ID" value="KCW86185.1"/>
    <property type="molecule type" value="Genomic_DNA"/>
</dbReference>